<dbReference type="PANTHER" id="PTHR45661:SF3">
    <property type="entry name" value="IG-LIKE DOMAIN-CONTAINING PROTEIN"/>
    <property type="match status" value="1"/>
</dbReference>
<dbReference type="Gene3D" id="3.80.10.10">
    <property type="entry name" value="Ribonuclease Inhibitor"/>
    <property type="match status" value="1"/>
</dbReference>
<accession>A0ABR7FSA6</accession>
<evidence type="ECO:0000313" key="2">
    <source>
        <dbReference type="EMBL" id="MBC5678090.1"/>
    </source>
</evidence>
<name>A0ABR7FSA6_9FIRM</name>
<dbReference type="InterPro" id="IPR026906">
    <property type="entry name" value="LRR_5"/>
</dbReference>
<dbReference type="Gene3D" id="2.60.40.1080">
    <property type="match status" value="1"/>
</dbReference>
<sequence>MIRKKFYSIFMSLVLLFSMLSYTPMVSVKASQLRYGDYTYQIQTNGSKEKYIYITGYSGKGVNIVLPSQINNIKVTTISEDLFKNNDLVKSITLSKNIKDVYGRYFKEINHLEELKAVKENPYYTSSDGVLFDKNKRELVCYPRAKTNKNYSIPSTVKEIQSDAFANNSSLEKIVCNKLMDAIPDDFAAESNIKTIEMGKNIQRIGERAFYKCKKLKAVNLSKGLKYIDDEAFRECTALTSIKLPSKLKNIRFWAFRNCKLLKKITIPDSVTFIETCAFEGCPAKLKKPSYLKKNKLELGGYEYRAIAAVKIPRKGKDKKVKYRASKITKITTLKKNIKLKKGKKKKIYTRIYVSKKKKQGYLDYSILKFTSSNKKVVKVSKYGNIKALKKGKATITVKLRTSGKSYRIKVRVTK</sequence>
<dbReference type="PANTHER" id="PTHR45661">
    <property type="entry name" value="SURFACE ANTIGEN"/>
    <property type="match status" value="1"/>
</dbReference>
<organism evidence="2 3">
    <name type="scientific">Anaerostipes hominis</name>
    <name type="common">ex Liu et al. 2021</name>
    <dbReference type="NCBI Taxonomy" id="2763018"/>
    <lineage>
        <taxon>Bacteria</taxon>
        <taxon>Bacillati</taxon>
        <taxon>Bacillota</taxon>
        <taxon>Clostridia</taxon>
        <taxon>Lachnospirales</taxon>
        <taxon>Lachnospiraceae</taxon>
        <taxon>Anaerostipes</taxon>
    </lineage>
</organism>
<dbReference type="EMBL" id="JACOOS010000012">
    <property type="protein sequence ID" value="MBC5678090.1"/>
    <property type="molecule type" value="Genomic_DNA"/>
</dbReference>
<dbReference type="InterPro" id="IPR008964">
    <property type="entry name" value="Invasin/intimin_cell_adhesion"/>
</dbReference>
<dbReference type="RefSeq" id="WP_024728750.1">
    <property type="nucleotide sequence ID" value="NZ_JACOOS010000012.1"/>
</dbReference>
<gene>
    <name evidence="2" type="ORF">H8S22_10890</name>
</gene>
<dbReference type="SUPFAM" id="SSF49373">
    <property type="entry name" value="Invasin/intimin cell-adhesion fragments"/>
    <property type="match status" value="1"/>
</dbReference>
<dbReference type="SUPFAM" id="SSF52058">
    <property type="entry name" value="L domain-like"/>
    <property type="match status" value="1"/>
</dbReference>
<keyword evidence="3" id="KW-1185">Reference proteome</keyword>
<dbReference type="InterPro" id="IPR032675">
    <property type="entry name" value="LRR_dom_sf"/>
</dbReference>
<dbReference type="InterPro" id="IPR003343">
    <property type="entry name" value="Big_2"/>
</dbReference>
<reference evidence="2 3" key="1">
    <citation type="submission" date="2020-08" db="EMBL/GenBank/DDBJ databases">
        <title>Genome public.</title>
        <authorList>
            <person name="Liu C."/>
            <person name="Sun Q."/>
        </authorList>
    </citation>
    <scope>NUCLEOTIDE SEQUENCE [LARGE SCALE GENOMIC DNA]</scope>
    <source>
        <strain evidence="2 3">NSJ-7</strain>
    </source>
</reference>
<protein>
    <submittedName>
        <fullName evidence="2">Leucine-rich repeat protein</fullName>
    </submittedName>
</protein>
<dbReference type="Proteomes" id="UP000635828">
    <property type="component" value="Unassembled WGS sequence"/>
</dbReference>
<comment type="caution">
    <text evidence="2">The sequence shown here is derived from an EMBL/GenBank/DDBJ whole genome shotgun (WGS) entry which is preliminary data.</text>
</comment>
<evidence type="ECO:0000313" key="3">
    <source>
        <dbReference type="Proteomes" id="UP000635828"/>
    </source>
</evidence>
<evidence type="ECO:0000259" key="1">
    <source>
        <dbReference type="Pfam" id="PF02368"/>
    </source>
</evidence>
<dbReference type="Pfam" id="PF02368">
    <property type="entry name" value="Big_2"/>
    <property type="match status" value="1"/>
</dbReference>
<feature type="domain" description="BIG2" evidence="1">
    <location>
        <begin position="329"/>
        <end position="402"/>
    </location>
</feature>
<dbReference type="Pfam" id="PF13306">
    <property type="entry name" value="LRR_5"/>
    <property type="match status" value="2"/>
</dbReference>
<proteinExistence type="predicted"/>
<dbReference type="InterPro" id="IPR053139">
    <property type="entry name" value="Surface_bspA-like"/>
</dbReference>